<evidence type="ECO:0000313" key="9">
    <source>
        <dbReference type="Proteomes" id="UP000016521"/>
    </source>
</evidence>
<dbReference type="EMBL" id="CP011924">
    <property type="protein sequence ID" value="ATD08939.1"/>
    <property type="molecule type" value="Genomic_DNA"/>
</dbReference>
<evidence type="ECO:0000256" key="7">
    <source>
        <dbReference type="SAM" id="Phobius"/>
    </source>
</evidence>
<dbReference type="InterPro" id="IPR050833">
    <property type="entry name" value="Poly_Biosynth_Transport"/>
</dbReference>
<feature type="transmembrane region" description="Helical" evidence="7">
    <location>
        <begin position="171"/>
        <end position="190"/>
    </location>
</feature>
<accession>A0ABM6NJI0</accession>
<keyword evidence="9" id="KW-1185">Reference proteome</keyword>
<comment type="subcellular location">
    <subcellularLocation>
        <location evidence="1">Cell membrane</location>
        <topology evidence="1">Multi-pass membrane protein</topology>
    </subcellularLocation>
</comment>
<evidence type="ECO:0000313" key="8">
    <source>
        <dbReference type="EMBL" id="ATD08939.1"/>
    </source>
</evidence>
<gene>
    <name evidence="8" type="ORF">PPIS_a4290</name>
</gene>
<dbReference type="PANTHER" id="PTHR30250:SF10">
    <property type="entry name" value="LIPOPOLYSACCHARIDE BIOSYNTHESIS PROTEIN WZXC"/>
    <property type="match status" value="1"/>
</dbReference>
<evidence type="ECO:0000256" key="1">
    <source>
        <dbReference type="ARBA" id="ARBA00004651"/>
    </source>
</evidence>
<dbReference type="RefSeq" id="WP_010368586.1">
    <property type="nucleotide sequence ID" value="NZ_CP011924.1"/>
</dbReference>
<organism evidence="8 9">
    <name type="scientific">Pseudoalteromonas piscicida</name>
    <dbReference type="NCBI Taxonomy" id="43662"/>
    <lineage>
        <taxon>Bacteria</taxon>
        <taxon>Pseudomonadati</taxon>
        <taxon>Pseudomonadota</taxon>
        <taxon>Gammaproteobacteria</taxon>
        <taxon>Alteromonadales</taxon>
        <taxon>Pseudoalteromonadaceae</taxon>
        <taxon>Pseudoalteromonas</taxon>
    </lineage>
</organism>
<dbReference type="Proteomes" id="UP000016521">
    <property type="component" value="Chromosome I"/>
</dbReference>
<evidence type="ECO:0000256" key="6">
    <source>
        <dbReference type="ARBA" id="ARBA00023136"/>
    </source>
</evidence>
<dbReference type="Pfam" id="PF13440">
    <property type="entry name" value="Polysacc_synt_3"/>
    <property type="match status" value="1"/>
</dbReference>
<feature type="transmembrane region" description="Helical" evidence="7">
    <location>
        <begin position="444"/>
        <end position="463"/>
    </location>
</feature>
<proteinExistence type="inferred from homology"/>
<feature type="transmembrane region" description="Helical" evidence="7">
    <location>
        <begin position="285"/>
        <end position="307"/>
    </location>
</feature>
<sequence>MTIIKSALSGVSWVASSTLIKGGLQLLQLIILARFLTPIELGITAAINLVIGFSQVFGDAGLSNAVIYHKSLNKSQLAQLYSVNLIFGALISTIVIVLAPVIASFFSVTELASLLVVLAPVFFIRSLSQQILAKLQQEMRFNLIAKIEVLSQVLAFSVVIGALLYEHTIWAVVYGQLTLASVLSICYLLFSNEHLLAPRRVHWAEVSEPIKYGLYQSGESLINYGSAQFDQLIVGKFLGPEKLGIYAYIKDLVFKPALQLINPIVNKVAFPLMVKFKESHSIKKMYLSMLGLLSYINIPLYSFIALFPELVLNAFFGADWVEHASVLQWLSLYMLLISVMNPVGVLMRASGEVKRAFSWNIGVSLVRPIVILLVISSGLISLTFGLFVLQVFLFLAHWKVLLQPAAQVGFSELLDAIKLPLLIAVCICAFIVIARLYIASQYQLLQAIISCALYMMFILPQLISQLKNLRS</sequence>
<feature type="transmembrane region" description="Helical" evidence="7">
    <location>
        <begin position="327"/>
        <end position="349"/>
    </location>
</feature>
<feature type="transmembrane region" description="Helical" evidence="7">
    <location>
        <begin position="416"/>
        <end position="437"/>
    </location>
</feature>
<comment type="similarity">
    <text evidence="2">Belongs to the polysaccharide synthase family.</text>
</comment>
<reference evidence="8 9" key="1">
    <citation type="submission" date="2015-06" db="EMBL/GenBank/DDBJ databases">
        <authorList>
            <person name="Xie B.-B."/>
            <person name="Rong J.-C."/>
            <person name="Qin Q.-L."/>
            <person name="Zhang Y.-Z."/>
        </authorList>
    </citation>
    <scope>NUCLEOTIDE SEQUENCE [LARGE SCALE GENOMIC DNA]</scope>
    <source>
        <strain evidence="8 9">JCM 20779</strain>
    </source>
</reference>
<evidence type="ECO:0000256" key="2">
    <source>
        <dbReference type="ARBA" id="ARBA00007430"/>
    </source>
</evidence>
<feature type="transmembrane region" description="Helical" evidence="7">
    <location>
        <begin position="45"/>
        <end position="68"/>
    </location>
</feature>
<feature type="transmembrane region" description="Helical" evidence="7">
    <location>
        <begin position="80"/>
        <end position="99"/>
    </location>
</feature>
<protein>
    <submittedName>
        <fullName evidence="8">Polysaccharide transporter, PST family</fullName>
    </submittedName>
</protein>
<evidence type="ECO:0000256" key="4">
    <source>
        <dbReference type="ARBA" id="ARBA00022692"/>
    </source>
</evidence>
<keyword evidence="3" id="KW-1003">Cell membrane</keyword>
<evidence type="ECO:0000256" key="3">
    <source>
        <dbReference type="ARBA" id="ARBA00022475"/>
    </source>
</evidence>
<feature type="transmembrane region" description="Helical" evidence="7">
    <location>
        <begin position="370"/>
        <end position="396"/>
    </location>
</feature>
<keyword evidence="4 7" id="KW-0812">Transmembrane</keyword>
<name>A0ABM6NJI0_PSEO7</name>
<dbReference type="PANTHER" id="PTHR30250">
    <property type="entry name" value="PST FAMILY PREDICTED COLANIC ACID TRANSPORTER"/>
    <property type="match status" value="1"/>
</dbReference>
<feature type="transmembrane region" description="Helical" evidence="7">
    <location>
        <begin position="105"/>
        <end position="123"/>
    </location>
</feature>
<feature type="transmembrane region" description="Helical" evidence="7">
    <location>
        <begin position="143"/>
        <end position="165"/>
    </location>
</feature>
<keyword evidence="6 7" id="KW-0472">Membrane</keyword>
<feature type="transmembrane region" description="Helical" evidence="7">
    <location>
        <begin position="12"/>
        <end position="33"/>
    </location>
</feature>
<evidence type="ECO:0000256" key="5">
    <source>
        <dbReference type="ARBA" id="ARBA00022989"/>
    </source>
</evidence>
<keyword evidence="5 7" id="KW-1133">Transmembrane helix</keyword>
<dbReference type="NCBIfam" id="NF007773">
    <property type="entry name" value="PRK10459.1"/>
    <property type="match status" value="1"/>
</dbReference>